<dbReference type="PANTHER" id="PTHR15496">
    <property type="entry name" value="GENERAL TRANSCRIPTION FACTOR 3C POLYPEPTIDE 4 FAMILY"/>
    <property type="match status" value="1"/>
</dbReference>
<organism evidence="3 4">
    <name type="scientific">Phyllosticta citriasiana</name>
    <dbReference type="NCBI Taxonomy" id="595635"/>
    <lineage>
        <taxon>Eukaryota</taxon>
        <taxon>Fungi</taxon>
        <taxon>Dikarya</taxon>
        <taxon>Ascomycota</taxon>
        <taxon>Pezizomycotina</taxon>
        <taxon>Dothideomycetes</taxon>
        <taxon>Dothideomycetes incertae sedis</taxon>
        <taxon>Botryosphaeriales</taxon>
        <taxon>Phyllostictaceae</taxon>
        <taxon>Phyllosticta</taxon>
    </lineage>
</organism>
<dbReference type="InterPro" id="IPR044230">
    <property type="entry name" value="GTF3C4"/>
</dbReference>
<gene>
    <name evidence="3" type="ORF">IWZ03DRAFT_416926</name>
</gene>
<comment type="caution">
    <text evidence="3">The sequence shown here is derived from an EMBL/GenBank/DDBJ whole genome shotgun (WGS) entry which is preliminary data.</text>
</comment>
<reference evidence="3 4" key="1">
    <citation type="submission" date="2024-04" db="EMBL/GenBank/DDBJ databases">
        <title>Phyllosticta paracitricarpa is synonymous to the EU quarantine fungus P. citricarpa based on phylogenomic analyses.</title>
        <authorList>
            <consortium name="Lawrence Berkeley National Laboratory"/>
            <person name="Van Ingen-Buijs V.A."/>
            <person name="Van Westerhoven A.C."/>
            <person name="Haridas S."/>
            <person name="Skiadas P."/>
            <person name="Martin F."/>
            <person name="Groenewald J.Z."/>
            <person name="Crous P.W."/>
            <person name="Seidl M.F."/>
        </authorList>
    </citation>
    <scope>NUCLEOTIDE SEQUENCE [LARGE SCALE GENOMIC DNA]</scope>
    <source>
        <strain evidence="3 4">CBS 123371</strain>
    </source>
</reference>
<keyword evidence="4" id="KW-1185">Reference proteome</keyword>
<dbReference type="Pfam" id="PF12657">
    <property type="entry name" value="TFIIIC_delta"/>
    <property type="match status" value="1"/>
</dbReference>
<evidence type="ECO:0000313" key="3">
    <source>
        <dbReference type="EMBL" id="KAK7512730.1"/>
    </source>
</evidence>
<dbReference type="InterPro" id="IPR024764">
    <property type="entry name" value="TFIIIC_Znf"/>
</dbReference>
<dbReference type="EMBL" id="JBBPHU010000010">
    <property type="protein sequence ID" value="KAK7512730.1"/>
    <property type="molecule type" value="Genomic_DNA"/>
</dbReference>
<proteinExistence type="predicted"/>
<dbReference type="InterPro" id="IPR024761">
    <property type="entry name" value="TFIIIC_delta_N"/>
</dbReference>
<feature type="domain" description="Transcription factor IIIC putative zinc-finger" evidence="2">
    <location>
        <begin position="670"/>
        <end position="811"/>
    </location>
</feature>
<protein>
    <submittedName>
        <fullName evidence="3">Transcription factor IIIC subunit delta N-term-domain-containing protein</fullName>
    </submittedName>
</protein>
<evidence type="ECO:0000259" key="2">
    <source>
        <dbReference type="Pfam" id="PF12660"/>
    </source>
</evidence>
<dbReference type="PANTHER" id="PTHR15496:SF2">
    <property type="entry name" value="GENERAL TRANSCRIPTION FACTOR 3C POLYPEPTIDE 4"/>
    <property type="match status" value="1"/>
</dbReference>
<name>A0ABR1KE46_9PEZI</name>
<evidence type="ECO:0000259" key="1">
    <source>
        <dbReference type="Pfam" id="PF12657"/>
    </source>
</evidence>
<feature type="domain" description="Transcription factor IIIC 90kDa subunit N-terminal" evidence="1">
    <location>
        <begin position="19"/>
        <end position="485"/>
    </location>
</feature>
<dbReference type="Pfam" id="PF12660">
    <property type="entry name" value="zf-TFIIIC"/>
    <property type="match status" value="1"/>
</dbReference>
<sequence length="813" mass="90450">MHEAITLNVWPSTIDCLSWSQDGNIAVAAGETVELLIPILQSDSEAIQSTQHWHNVHIKTNLFASNEVPTLDPLGFRAVSFGEELSLSDVIGLDWSPPGLAKHSKCAIAVWTSNLTLSLWASDSDFKNGRSWKRLLIFNHALDRYWQKLDRGEHKLGGLDWETRRRTRRRVRSFAWSPRVRPQTESRQSVKDSQLPMSGFFLAVSNDANDIAILRVQSPFDFFSPSVSRWSAHVVAHCSIAPEIRLKVDPPFTLLEEHLDEQRYASNLAWSPWSLNDAEMAESLLAYTTNKSLHIRRVRMAAYSFDIAIGKEDAFVDEKVGTKLAHIVQWAPKIENQTAHLAVFSQNGLFCYEISFKDTLQVNFSRHNLDDRWDMVTGCAFNKLDTGELEAQFVSQLSSPSAPTTALEIPVKSNRKRKPSPFQKSIVESRNLFSAENELGDAVLTKTWGLCSSPMGELVASAVCFHPSDMVEYTISAASRTEIGIHSFGDNRGAFSMPDNAGICPIDDLSAEVILFSAKSWLEENVEAKVEESSARQAIMDQLAKTLGLDKSSPTTPYASLALSATGGRNLSLKDEISLVQELRRHIYFDHDQIQRRYGRLLTHFFNPKQRNQYDDAPTVLHLINQVLGMPKAHYVDSTTSQKIRAVCSEMRTWLSDSEAGNASDAVATSEATYVEQCEICDESIKFESFDWARCSQGHEFVRCSLTFLAIQAPGISKLCGICGKRFLSEHHTLKLDTLLDDEANGDGQSQGTHGLCSVPGLNTTGEGDFSLFFGSDKQGAGGKEQERQSVTLVRLLFAACNVCIYCGGKFVG</sequence>
<accession>A0ABR1KE46</accession>
<evidence type="ECO:0000313" key="4">
    <source>
        <dbReference type="Proteomes" id="UP001363622"/>
    </source>
</evidence>
<dbReference type="Proteomes" id="UP001363622">
    <property type="component" value="Unassembled WGS sequence"/>
</dbReference>